<evidence type="ECO:0000256" key="6">
    <source>
        <dbReference type="ARBA" id="ARBA00022868"/>
    </source>
</evidence>
<sequence>MSNVHATSNSAWARFVLKGVRCKRHSLDKCRHIDHIPPYQADKLLHGSHQLRAGAHTGHHGGKKEIGLTMLLYYLANAFKHLQPRADDDFVDKMHYFYTTTIVMSFAVLVSAKQYVGYPIQCWVPATFTDAMEQYTENYCWVQNTYFVPIEDEIPRDIFHRRNKQISYYQWVPFVLGLEALLFYMPCILWRGLLHWHSGVNLRGLVQMACDARLMDTEYKMRTVLTMAQHMEDEFEMQKLCSCDKGRGFQCVNYWCFHRHCGSYITALYISIKLLYSVNIMLQFLVLNHFLGTKNVMYGFSVLQDLLKDIEWEQTGIFPRVTLCDLVVRVLGNVHRHTVQCVLMINMFNEKIFLFLWFWFLTVGVLTIFNTVYWILILLLPNQGISFVRKYLRMLCDQSSRMTTDETTLKKFVNDFLHKDGIFILRLISYRASELICSELVLTLWTDFNSMDSKRSAPLRYIRCNSLGRSKSTSSYCVKANAKEHNRPMWKSGDLDFDPLVCTLFAEAERDKGLNETEGC</sequence>
<dbReference type="Proteomes" id="UP000046395">
    <property type="component" value="Unassembled WGS sequence"/>
</dbReference>
<evidence type="ECO:0000313" key="14">
    <source>
        <dbReference type="WBParaSite" id="TMUE_2000009330.1"/>
    </source>
</evidence>
<dbReference type="GO" id="GO:0034220">
    <property type="term" value="P:monoatomic ion transmembrane transport"/>
    <property type="evidence" value="ECO:0007669"/>
    <property type="project" value="UniProtKB-KW"/>
</dbReference>
<keyword evidence="8 12" id="KW-1133">Transmembrane helix</keyword>
<evidence type="ECO:0000256" key="7">
    <source>
        <dbReference type="ARBA" id="ARBA00022949"/>
    </source>
</evidence>
<dbReference type="GO" id="GO:0005921">
    <property type="term" value="C:gap junction"/>
    <property type="evidence" value="ECO:0007669"/>
    <property type="project" value="UniProtKB-SubCell"/>
</dbReference>
<evidence type="ECO:0000256" key="12">
    <source>
        <dbReference type="RuleBase" id="RU010713"/>
    </source>
</evidence>
<evidence type="ECO:0000313" key="13">
    <source>
        <dbReference type="Proteomes" id="UP000046395"/>
    </source>
</evidence>
<evidence type="ECO:0000256" key="3">
    <source>
        <dbReference type="ARBA" id="ARBA00022448"/>
    </source>
</evidence>
<evidence type="ECO:0000256" key="9">
    <source>
        <dbReference type="ARBA" id="ARBA00023065"/>
    </source>
</evidence>
<dbReference type="InterPro" id="IPR000990">
    <property type="entry name" value="Innexin"/>
</dbReference>
<keyword evidence="11 12" id="KW-0407">Ion channel</keyword>
<evidence type="ECO:0000256" key="5">
    <source>
        <dbReference type="ARBA" id="ARBA00022692"/>
    </source>
</evidence>
<proteinExistence type="inferred from homology"/>
<comment type="similarity">
    <text evidence="12">Belongs to the pannexin family.</text>
</comment>
<feature type="transmembrane region" description="Helical" evidence="12">
    <location>
        <begin position="274"/>
        <end position="291"/>
    </location>
</feature>
<dbReference type="PROSITE" id="PS51013">
    <property type="entry name" value="PANNEXIN"/>
    <property type="match status" value="1"/>
</dbReference>
<accession>A0A5S6QQ19</accession>
<reference evidence="14" key="1">
    <citation type="submission" date="2019-12" db="UniProtKB">
        <authorList>
            <consortium name="WormBaseParasite"/>
        </authorList>
    </citation>
    <scope>IDENTIFICATION</scope>
</reference>
<comment type="caution">
    <text evidence="12">Lacks conserved residue(s) required for the propagation of feature annotation.</text>
</comment>
<evidence type="ECO:0000256" key="8">
    <source>
        <dbReference type="ARBA" id="ARBA00022989"/>
    </source>
</evidence>
<dbReference type="STRING" id="70415.A0A5S6QQ19"/>
<dbReference type="PANTHER" id="PTHR11893:SF18">
    <property type="entry name" value="INNEXIN UNC-7"/>
    <property type="match status" value="1"/>
</dbReference>
<evidence type="ECO:0000256" key="2">
    <source>
        <dbReference type="ARBA" id="ARBA00004651"/>
    </source>
</evidence>
<keyword evidence="4" id="KW-1003">Cell membrane</keyword>
<feature type="transmembrane region" description="Helical" evidence="12">
    <location>
        <begin position="352"/>
        <end position="380"/>
    </location>
</feature>
<dbReference type="GO" id="GO:0005243">
    <property type="term" value="F:gap junction channel activity"/>
    <property type="evidence" value="ECO:0007669"/>
    <property type="project" value="TreeGrafter"/>
</dbReference>
<keyword evidence="7" id="KW-0965">Cell junction</keyword>
<evidence type="ECO:0000256" key="11">
    <source>
        <dbReference type="ARBA" id="ARBA00023303"/>
    </source>
</evidence>
<evidence type="ECO:0000256" key="10">
    <source>
        <dbReference type="ARBA" id="ARBA00023136"/>
    </source>
</evidence>
<dbReference type="GO" id="GO:0005886">
    <property type="term" value="C:plasma membrane"/>
    <property type="evidence" value="ECO:0007669"/>
    <property type="project" value="UniProtKB-SubCell"/>
</dbReference>
<evidence type="ECO:0000256" key="1">
    <source>
        <dbReference type="ARBA" id="ARBA00004610"/>
    </source>
</evidence>
<dbReference type="WBParaSite" id="TMUE_2000009330.1">
    <property type="protein sequence ID" value="TMUE_2000009330.1"/>
    <property type="gene ID" value="WBGene00286065"/>
</dbReference>
<feature type="transmembrane region" description="Helical" evidence="12">
    <location>
        <begin position="171"/>
        <end position="193"/>
    </location>
</feature>
<dbReference type="Pfam" id="PF00876">
    <property type="entry name" value="Innexin"/>
    <property type="match status" value="1"/>
</dbReference>
<name>A0A5S6QQ19_TRIMR</name>
<dbReference type="AlphaFoldDB" id="A0A5S6QQ19"/>
<comment type="function">
    <text evidence="12">Structural component of the gap junctions.</text>
</comment>
<dbReference type="PRINTS" id="PR01262">
    <property type="entry name" value="INNEXIN"/>
</dbReference>
<dbReference type="PANTHER" id="PTHR11893">
    <property type="entry name" value="INNEXIN"/>
    <property type="match status" value="1"/>
</dbReference>
<keyword evidence="9 12" id="KW-0406">Ion transport</keyword>
<organism evidence="13 14">
    <name type="scientific">Trichuris muris</name>
    <name type="common">Mouse whipworm</name>
    <dbReference type="NCBI Taxonomy" id="70415"/>
    <lineage>
        <taxon>Eukaryota</taxon>
        <taxon>Metazoa</taxon>
        <taxon>Ecdysozoa</taxon>
        <taxon>Nematoda</taxon>
        <taxon>Enoplea</taxon>
        <taxon>Dorylaimia</taxon>
        <taxon>Trichinellida</taxon>
        <taxon>Trichuridae</taxon>
        <taxon>Trichuris</taxon>
    </lineage>
</organism>
<keyword evidence="13" id="KW-1185">Reference proteome</keyword>
<comment type="subcellular location">
    <subcellularLocation>
        <location evidence="1">Cell junction</location>
        <location evidence="1">Gap junction</location>
    </subcellularLocation>
    <subcellularLocation>
        <location evidence="2 12">Cell membrane</location>
        <topology evidence="2 12">Multi-pass membrane protein</topology>
    </subcellularLocation>
</comment>
<evidence type="ECO:0000256" key="4">
    <source>
        <dbReference type="ARBA" id="ARBA00022475"/>
    </source>
</evidence>
<protein>
    <recommendedName>
        <fullName evidence="12">Innexin</fullName>
    </recommendedName>
</protein>
<gene>
    <name evidence="12" type="primary">inx</name>
</gene>
<keyword evidence="6" id="KW-0303">Gap junction</keyword>
<keyword evidence="3 12" id="KW-0813">Transport</keyword>
<keyword evidence="5 12" id="KW-0812">Transmembrane</keyword>
<keyword evidence="10 12" id="KW-0472">Membrane</keyword>